<comment type="cofactor">
    <cofactor evidence="5">
        <name>Zn(2+)</name>
        <dbReference type="ChEBI" id="CHEBI:29105"/>
    </cofactor>
    <text evidence="5">Binds 1 zinc ion per subunit.</text>
</comment>
<accession>A0A1H9R701</accession>
<dbReference type="HAMAP" id="MF_01395">
    <property type="entry name" value="AcetylCoA_CT_beta"/>
    <property type="match status" value="1"/>
</dbReference>
<comment type="subunit">
    <text evidence="5">Acetyl-CoA carboxylase is a heterohexamer composed of biotin carboxyl carrier protein (AccB), biotin carboxylase (AccC) and two subunits each of ACCase subunit alpha (AccA) and ACCase subunit beta (AccD).</text>
</comment>
<keyword evidence="1 5" id="KW-0444">Lipid biosynthesis</keyword>
<keyword evidence="5" id="KW-0276">Fatty acid metabolism</keyword>
<reference evidence="7 8" key="1">
    <citation type="submission" date="2016-10" db="EMBL/GenBank/DDBJ databases">
        <authorList>
            <person name="de Groot N.N."/>
        </authorList>
    </citation>
    <scope>NUCLEOTIDE SEQUENCE [LARGE SCALE GENOMIC DNA]</scope>
    <source>
        <strain evidence="7 8">DSM 13760</strain>
    </source>
</reference>
<dbReference type="GO" id="GO:0005524">
    <property type="term" value="F:ATP binding"/>
    <property type="evidence" value="ECO:0007669"/>
    <property type="project" value="UniProtKB-KW"/>
</dbReference>
<feature type="binding site" evidence="5">
    <location>
        <position position="56"/>
    </location>
    <ligand>
        <name>Zn(2+)</name>
        <dbReference type="ChEBI" id="CHEBI:29105"/>
    </ligand>
</feature>
<feature type="zinc finger region" description="C4-type" evidence="5">
    <location>
        <begin position="34"/>
        <end position="56"/>
    </location>
</feature>
<dbReference type="SUPFAM" id="SSF52096">
    <property type="entry name" value="ClpP/crotonase"/>
    <property type="match status" value="1"/>
</dbReference>
<dbReference type="InterPro" id="IPR000438">
    <property type="entry name" value="Acetyl_CoA_COase_Trfase_b_su"/>
</dbReference>
<dbReference type="STRING" id="142588.SAMN04488559_10393"/>
<dbReference type="InterPro" id="IPR011762">
    <property type="entry name" value="COA_CT_N"/>
</dbReference>
<evidence type="ECO:0000256" key="1">
    <source>
        <dbReference type="ARBA" id="ARBA00022516"/>
    </source>
</evidence>
<sequence length="289" mass="31934">MLNSIFSQPKKKKYVTIPHTKTEKDIPDGLMMRCDACQSSFFTTECEQNMMVCPNCGFHFPIGAWQRIKWLVDAHSFEERAEQLTTVNPLSFPDYEEKIRQDMGKTGLKEAVVMGTAKIEDLPCVVSIMDCNFRMGSMGSVVGEKITQGAELAKELKIPYIVFTASGGARMQEGMLSLMQMAKTAAAFEALHEAGILSMIVMTNPTTGGVSASFATLGDILIAEPGALIGFAGRRVIEQTVREELPENFQTSEFLMEHGQLDAIVARTSLPRYIGKMLRFHHQGGAEHV</sequence>
<keyword evidence="5" id="KW-0547">Nucleotide-binding</keyword>
<dbReference type="Gene3D" id="3.90.226.10">
    <property type="entry name" value="2-enoyl-CoA Hydratase, Chain A, domain 1"/>
    <property type="match status" value="1"/>
</dbReference>
<keyword evidence="5" id="KW-0479">Metal-binding</keyword>
<keyword evidence="3 5" id="KW-0863">Zinc-finger</keyword>
<evidence type="ECO:0000256" key="4">
    <source>
        <dbReference type="ARBA" id="ARBA00023098"/>
    </source>
</evidence>
<dbReference type="OrthoDB" id="9772975at2"/>
<dbReference type="RefSeq" id="WP_092650538.1">
    <property type="nucleotide sequence ID" value="NZ_FOHA01000003.1"/>
</dbReference>
<feature type="binding site" evidence="5">
    <location>
        <position position="37"/>
    </location>
    <ligand>
        <name>Zn(2+)</name>
        <dbReference type="ChEBI" id="CHEBI:29105"/>
    </ligand>
</feature>
<comment type="function">
    <text evidence="5">Component of the acetyl coenzyme A carboxylase (ACC) complex. Biotin carboxylase (BC) catalyzes the carboxylation of biotin on its carrier protein (BCCP) and then the CO(2) group is transferred by the transcarboxylase to acetyl-CoA to form malonyl-CoA.</text>
</comment>
<feature type="binding site" evidence="5">
    <location>
        <position position="34"/>
    </location>
    <ligand>
        <name>Zn(2+)</name>
        <dbReference type="ChEBI" id="CHEBI:29105"/>
    </ligand>
</feature>
<evidence type="ECO:0000313" key="7">
    <source>
        <dbReference type="EMBL" id="SER68387.1"/>
    </source>
</evidence>
<dbReference type="PANTHER" id="PTHR42995:SF5">
    <property type="entry name" value="ACETYL-COENZYME A CARBOXYLASE CARBOXYL TRANSFERASE SUBUNIT BETA, CHLOROPLASTIC"/>
    <property type="match status" value="1"/>
</dbReference>
<keyword evidence="5" id="KW-0067">ATP-binding</keyword>
<comment type="subcellular location">
    <subcellularLocation>
        <location evidence="5">Cytoplasm</location>
    </subcellularLocation>
</comment>
<comment type="catalytic activity">
    <reaction evidence="5">
        <text>N(6)-carboxybiotinyl-L-lysyl-[protein] + acetyl-CoA = N(6)-biotinyl-L-lysyl-[protein] + malonyl-CoA</text>
        <dbReference type="Rhea" id="RHEA:54728"/>
        <dbReference type="Rhea" id="RHEA-COMP:10505"/>
        <dbReference type="Rhea" id="RHEA-COMP:10506"/>
        <dbReference type="ChEBI" id="CHEBI:57288"/>
        <dbReference type="ChEBI" id="CHEBI:57384"/>
        <dbReference type="ChEBI" id="CHEBI:83144"/>
        <dbReference type="ChEBI" id="CHEBI:83145"/>
        <dbReference type="EC" id="2.1.3.15"/>
    </reaction>
</comment>
<protein>
    <recommendedName>
        <fullName evidence="5">Acetyl-coenzyme A carboxylase carboxyl transferase subunit beta</fullName>
        <shortName evidence="5">ACCase subunit beta</shortName>
        <shortName evidence="5">Acetyl-CoA carboxylase carboxyltransferase subunit beta</shortName>
        <ecNumber evidence="5">2.1.3.15</ecNumber>
    </recommendedName>
</protein>
<dbReference type="PANTHER" id="PTHR42995">
    <property type="entry name" value="ACETYL-COENZYME A CARBOXYLASE CARBOXYL TRANSFERASE SUBUNIT BETA, CHLOROPLASTIC"/>
    <property type="match status" value="1"/>
</dbReference>
<evidence type="ECO:0000259" key="6">
    <source>
        <dbReference type="PROSITE" id="PS50980"/>
    </source>
</evidence>
<evidence type="ECO:0000256" key="2">
    <source>
        <dbReference type="ARBA" id="ARBA00022679"/>
    </source>
</evidence>
<feature type="binding site" evidence="5">
    <location>
        <position position="53"/>
    </location>
    <ligand>
        <name>Zn(2+)</name>
        <dbReference type="ChEBI" id="CHEBI:29105"/>
    </ligand>
</feature>
<organism evidence="7 8">
    <name type="scientific">Isobaculum melis</name>
    <dbReference type="NCBI Taxonomy" id="142588"/>
    <lineage>
        <taxon>Bacteria</taxon>
        <taxon>Bacillati</taxon>
        <taxon>Bacillota</taxon>
        <taxon>Bacilli</taxon>
        <taxon>Lactobacillales</taxon>
        <taxon>Carnobacteriaceae</taxon>
        <taxon>Isobaculum</taxon>
    </lineage>
</organism>
<dbReference type="GO" id="GO:0006633">
    <property type="term" value="P:fatty acid biosynthetic process"/>
    <property type="evidence" value="ECO:0007669"/>
    <property type="project" value="UniProtKB-KW"/>
</dbReference>
<dbReference type="GO" id="GO:0003989">
    <property type="term" value="F:acetyl-CoA carboxylase activity"/>
    <property type="evidence" value="ECO:0007669"/>
    <property type="project" value="InterPro"/>
</dbReference>
<dbReference type="InterPro" id="IPR029045">
    <property type="entry name" value="ClpP/crotonase-like_dom_sf"/>
</dbReference>
<comment type="pathway">
    <text evidence="5">Lipid metabolism; malonyl-CoA biosynthesis; malonyl-CoA from acetyl-CoA: step 1/1.</text>
</comment>
<dbReference type="NCBIfam" id="TIGR00515">
    <property type="entry name" value="accD"/>
    <property type="match status" value="1"/>
</dbReference>
<dbReference type="GO" id="GO:0008270">
    <property type="term" value="F:zinc ion binding"/>
    <property type="evidence" value="ECO:0007669"/>
    <property type="project" value="UniProtKB-UniRule"/>
</dbReference>
<feature type="domain" description="CoA carboxyltransferase N-terminal" evidence="6">
    <location>
        <begin position="30"/>
        <end position="289"/>
    </location>
</feature>
<keyword evidence="5" id="KW-0862">Zinc</keyword>
<keyword evidence="4 5" id="KW-0443">Lipid metabolism</keyword>
<dbReference type="Pfam" id="PF01039">
    <property type="entry name" value="Carboxyl_trans"/>
    <property type="match status" value="1"/>
</dbReference>
<dbReference type="GO" id="GO:0009317">
    <property type="term" value="C:acetyl-CoA carboxylase complex"/>
    <property type="evidence" value="ECO:0007669"/>
    <property type="project" value="InterPro"/>
</dbReference>
<dbReference type="PROSITE" id="PS50980">
    <property type="entry name" value="COA_CT_NTER"/>
    <property type="match status" value="1"/>
</dbReference>
<dbReference type="EC" id="2.1.3.15" evidence="5"/>
<keyword evidence="5" id="KW-0275">Fatty acid biosynthesis</keyword>
<evidence type="ECO:0000256" key="5">
    <source>
        <dbReference type="HAMAP-Rule" id="MF_01395"/>
    </source>
</evidence>
<proteinExistence type="inferred from homology"/>
<name>A0A1H9R701_9LACT</name>
<evidence type="ECO:0000256" key="3">
    <source>
        <dbReference type="ARBA" id="ARBA00022771"/>
    </source>
</evidence>
<dbReference type="AlphaFoldDB" id="A0A1H9R701"/>
<keyword evidence="8" id="KW-1185">Reference proteome</keyword>
<comment type="similarity">
    <text evidence="5">Belongs to the AccD/PCCB family.</text>
</comment>
<keyword evidence="5" id="KW-0963">Cytoplasm</keyword>
<dbReference type="GO" id="GO:0016743">
    <property type="term" value="F:carboxyl- or carbamoyltransferase activity"/>
    <property type="evidence" value="ECO:0007669"/>
    <property type="project" value="UniProtKB-UniRule"/>
</dbReference>
<dbReference type="PRINTS" id="PR01070">
    <property type="entry name" value="ACCCTRFRASEB"/>
</dbReference>
<dbReference type="InterPro" id="IPR034733">
    <property type="entry name" value="AcCoA_carboxyl_beta"/>
</dbReference>
<evidence type="ECO:0000313" key="8">
    <source>
        <dbReference type="Proteomes" id="UP000198948"/>
    </source>
</evidence>
<dbReference type="Proteomes" id="UP000198948">
    <property type="component" value="Unassembled WGS sequence"/>
</dbReference>
<dbReference type="EMBL" id="FOHA01000003">
    <property type="protein sequence ID" value="SER68387.1"/>
    <property type="molecule type" value="Genomic_DNA"/>
</dbReference>
<dbReference type="UniPathway" id="UPA00655">
    <property type="reaction ID" value="UER00711"/>
</dbReference>
<keyword evidence="2 5" id="KW-0808">Transferase</keyword>
<gene>
    <name evidence="5" type="primary">accD</name>
    <name evidence="7" type="ORF">SAMN04488559_10393</name>
</gene>
<dbReference type="GO" id="GO:2001295">
    <property type="term" value="P:malonyl-CoA biosynthetic process"/>
    <property type="evidence" value="ECO:0007669"/>
    <property type="project" value="UniProtKB-UniRule"/>
</dbReference>